<feature type="transmembrane region" description="Helical" evidence="1">
    <location>
        <begin position="21"/>
        <end position="48"/>
    </location>
</feature>
<keyword evidence="1" id="KW-0472">Membrane</keyword>
<dbReference type="EMBL" id="VTWT01000016">
    <property type="protein sequence ID" value="KAA9324903.1"/>
    <property type="molecule type" value="Genomic_DNA"/>
</dbReference>
<evidence type="ECO:0000313" key="3">
    <source>
        <dbReference type="Proteomes" id="UP000326570"/>
    </source>
</evidence>
<accession>A0A5N1IGW2</accession>
<protein>
    <submittedName>
        <fullName evidence="2">Uncharacterized protein</fullName>
    </submittedName>
</protein>
<evidence type="ECO:0000256" key="1">
    <source>
        <dbReference type="SAM" id="Phobius"/>
    </source>
</evidence>
<gene>
    <name evidence="2" type="ORF">F0P94_19450</name>
</gene>
<dbReference type="Proteomes" id="UP000326570">
    <property type="component" value="Unassembled WGS sequence"/>
</dbReference>
<reference evidence="2 3" key="1">
    <citation type="submission" date="2019-09" db="EMBL/GenBank/DDBJ databases">
        <title>Genome sequence of Adhaeribacter sp. M2.</title>
        <authorList>
            <person name="Srinivasan S."/>
        </authorList>
    </citation>
    <scope>NUCLEOTIDE SEQUENCE [LARGE SCALE GENOMIC DNA]</scope>
    <source>
        <strain evidence="2 3">M2</strain>
    </source>
</reference>
<organism evidence="2 3">
    <name type="scientific">Adhaeribacter soli</name>
    <dbReference type="NCBI Taxonomy" id="2607655"/>
    <lineage>
        <taxon>Bacteria</taxon>
        <taxon>Pseudomonadati</taxon>
        <taxon>Bacteroidota</taxon>
        <taxon>Cytophagia</taxon>
        <taxon>Cytophagales</taxon>
        <taxon>Hymenobacteraceae</taxon>
        <taxon>Adhaeribacter</taxon>
    </lineage>
</organism>
<evidence type="ECO:0000313" key="2">
    <source>
        <dbReference type="EMBL" id="KAA9324903.1"/>
    </source>
</evidence>
<sequence>MVEAKRELKVRKFYFKNCKRLSAGILMSVIALSLVVAIILSCLILLAYSRRIMLLTDQMQKDDQLNLNSGLSYALAETNLRYNEKIFIDLFDSGRDSIEIEKKYWGIFDILQVRTLKKERSKVLTALVGSLPDSIGKSSLYLVDMNMPLSVANKAYLSGPMFLPKAGIKRVSSNGESDISTVASIFQSRSDFPKLDPSFTDRLRFYDQVGKSNQIDNFNMGSIDSLLEENRSFQESTLVWRSNSSINLQGKKLIGNIIIYSPKEITFYESTVADNIIAIAPKITFKENFSGKIQVFSTDTIIVESGCQFNYPSVLSLFYSHNGFLSFGPSRLKGFIITTPQKDKTTAKLVTDLGAEIEGVVCANSLVQLEGIIKANVIAAKFLKSNPAAYYENYIGNVEIDISSRTGFFITSSLLNTKKNKRSIIKWLN</sequence>
<comment type="caution">
    <text evidence="2">The sequence shown here is derived from an EMBL/GenBank/DDBJ whole genome shotgun (WGS) entry which is preliminary data.</text>
</comment>
<dbReference type="AlphaFoldDB" id="A0A5N1IGW2"/>
<name>A0A5N1IGW2_9BACT</name>
<keyword evidence="1" id="KW-0812">Transmembrane</keyword>
<keyword evidence="1" id="KW-1133">Transmembrane helix</keyword>
<keyword evidence="3" id="KW-1185">Reference proteome</keyword>
<proteinExistence type="predicted"/>